<name>A0A4C1VPU3_EUMVA</name>
<accession>A0A4C1VPU3</accession>
<organism evidence="1 2">
    <name type="scientific">Eumeta variegata</name>
    <name type="common">Bagworm moth</name>
    <name type="synonym">Eumeta japonica</name>
    <dbReference type="NCBI Taxonomy" id="151549"/>
    <lineage>
        <taxon>Eukaryota</taxon>
        <taxon>Metazoa</taxon>
        <taxon>Ecdysozoa</taxon>
        <taxon>Arthropoda</taxon>
        <taxon>Hexapoda</taxon>
        <taxon>Insecta</taxon>
        <taxon>Pterygota</taxon>
        <taxon>Neoptera</taxon>
        <taxon>Endopterygota</taxon>
        <taxon>Lepidoptera</taxon>
        <taxon>Glossata</taxon>
        <taxon>Ditrysia</taxon>
        <taxon>Tineoidea</taxon>
        <taxon>Psychidae</taxon>
        <taxon>Oiketicinae</taxon>
        <taxon>Eumeta</taxon>
    </lineage>
</organism>
<dbReference type="EMBL" id="BGZK01000394">
    <property type="protein sequence ID" value="GBP41156.1"/>
    <property type="molecule type" value="Genomic_DNA"/>
</dbReference>
<sequence length="119" mass="13121">MAPVKTTRFELFQKVSRRQKPMSRNALKFVEFQRPPHVDVRIGPQADAIFACVQALSPARTARSLFQRNGQKARSKLGLGGKAHCFIAKSVVLITAGARLSRHLRGGGATSNTPFRPPR</sequence>
<keyword evidence="2" id="KW-1185">Reference proteome</keyword>
<protein>
    <submittedName>
        <fullName evidence="1">Uncharacterized protein</fullName>
    </submittedName>
</protein>
<dbReference type="Proteomes" id="UP000299102">
    <property type="component" value="Unassembled WGS sequence"/>
</dbReference>
<evidence type="ECO:0000313" key="2">
    <source>
        <dbReference type="Proteomes" id="UP000299102"/>
    </source>
</evidence>
<gene>
    <name evidence="1" type="ORF">EVAR_31281_1</name>
</gene>
<comment type="caution">
    <text evidence="1">The sequence shown here is derived from an EMBL/GenBank/DDBJ whole genome shotgun (WGS) entry which is preliminary data.</text>
</comment>
<reference evidence="1 2" key="1">
    <citation type="journal article" date="2019" name="Commun. Biol.">
        <title>The bagworm genome reveals a unique fibroin gene that provides high tensile strength.</title>
        <authorList>
            <person name="Kono N."/>
            <person name="Nakamura H."/>
            <person name="Ohtoshi R."/>
            <person name="Tomita M."/>
            <person name="Numata K."/>
            <person name="Arakawa K."/>
        </authorList>
    </citation>
    <scope>NUCLEOTIDE SEQUENCE [LARGE SCALE GENOMIC DNA]</scope>
</reference>
<dbReference type="AlphaFoldDB" id="A0A4C1VPU3"/>
<evidence type="ECO:0000313" key="1">
    <source>
        <dbReference type="EMBL" id="GBP41156.1"/>
    </source>
</evidence>
<proteinExistence type="predicted"/>